<evidence type="ECO:0000313" key="3">
    <source>
        <dbReference type="Proteomes" id="UP000184073"/>
    </source>
</evidence>
<keyword evidence="1" id="KW-0472">Membrane</keyword>
<keyword evidence="1" id="KW-1133">Transmembrane helix</keyword>
<dbReference type="AlphaFoldDB" id="A0A1L9PZ93"/>
<dbReference type="RefSeq" id="XP_040672610.1">
    <property type="nucleotide sequence ID" value="XM_040810808.1"/>
</dbReference>
<name>A0A1L9PZ93_ASPVE</name>
<dbReference type="GeneID" id="63726319"/>
<dbReference type="EMBL" id="KV878135">
    <property type="protein sequence ID" value="OJJ06848.1"/>
    <property type="molecule type" value="Genomic_DNA"/>
</dbReference>
<reference evidence="3" key="1">
    <citation type="journal article" date="2017" name="Genome Biol.">
        <title>Comparative genomics reveals high biological diversity and specific adaptations in the industrially and medically important fungal genus Aspergillus.</title>
        <authorList>
            <person name="de Vries R.P."/>
            <person name="Riley R."/>
            <person name="Wiebenga A."/>
            <person name="Aguilar-Osorio G."/>
            <person name="Amillis S."/>
            <person name="Uchima C.A."/>
            <person name="Anderluh G."/>
            <person name="Asadollahi M."/>
            <person name="Askin M."/>
            <person name="Barry K."/>
            <person name="Battaglia E."/>
            <person name="Bayram O."/>
            <person name="Benocci T."/>
            <person name="Braus-Stromeyer S.A."/>
            <person name="Caldana C."/>
            <person name="Canovas D."/>
            <person name="Cerqueira G.C."/>
            <person name="Chen F."/>
            <person name="Chen W."/>
            <person name="Choi C."/>
            <person name="Clum A."/>
            <person name="Dos Santos R.A."/>
            <person name="Damasio A.R."/>
            <person name="Diallinas G."/>
            <person name="Emri T."/>
            <person name="Fekete E."/>
            <person name="Flipphi M."/>
            <person name="Freyberg S."/>
            <person name="Gallo A."/>
            <person name="Gournas C."/>
            <person name="Habgood R."/>
            <person name="Hainaut M."/>
            <person name="Harispe M.L."/>
            <person name="Henrissat B."/>
            <person name="Hilden K.S."/>
            <person name="Hope R."/>
            <person name="Hossain A."/>
            <person name="Karabika E."/>
            <person name="Karaffa L."/>
            <person name="Karanyi Z."/>
            <person name="Krasevec N."/>
            <person name="Kuo A."/>
            <person name="Kusch H."/>
            <person name="LaButti K."/>
            <person name="Lagendijk E.L."/>
            <person name="Lapidus A."/>
            <person name="Levasseur A."/>
            <person name="Lindquist E."/>
            <person name="Lipzen A."/>
            <person name="Logrieco A.F."/>
            <person name="MacCabe A."/>
            <person name="Maekelae M.R."/>
            <person name="Malavazi I."/>
            <person name="Melin P."/>
            <person name="Meyer V."/>
            <person name="Mielnichuk N."/>
            <person name="Miskei M."/>
            <person name="Molnar A.P."/>
            <person name="Mule G."/>
            <person name="Ngan C.Y."/>
            <person name="Orejas M."/>
            <person name="Orosz E."/>
            <person name="Ouedraogo J.P."/>
            <person name="Overkamp K.M."/>
            <person name="Park H.-S."/>
            <person name="Perrone G."/>
            <person name="Piumi F."/>
            <person name="Punt P.J."/>
            <person name="Ram A.F."/>
            <person name="Ramon A."/>
            <person name="Rauscher S."/>
            <person name="Record E."/>
            <person name="Riano-Pachon D.M."/>
            <person name="Robert V."/>
            <person name="Roehrig J."/>
            <person name="Ruller R."/>
            <person name="Salamov A."/>
            <person name="Salih N.S."/>
            <person name="Samson R.A."/>
            <person name="Sandor E."/>
            <person name="Sanguinetti M."/>
            <person name="Schuetze T."/>
            <person name="Sepcic K."/>
            <person name="Shelest E."/>
            <person name="Sherlock G."/>
            <person name="Sophianopoulou V."/>
            <person name="Squina F.M."/>
            <person name="Sun H."/>
            <person name="Susca A."/>
            <person name="Todd R.B."/>
            <person name="Tsang A."/>
            <person name="Unkles S.E."/>
            <person name="van de Wiele N."/>
            <person name="van Rossen-Uffink D."/>
            <person name="Oliveira J.V."/>
            <person name="Vesth T.C."/>
            <person name="Visser J."/>
            <person name="Yu J.-H."/>
            <person name="Zhou M."/>
            <person name="Andersen M.R."/>
            <person name="Archer D.B."/>
            <person name="Baker S.E."/>
            <person name="Benoit I."/>
            <person name="Brakhage A.A."/>
            <person name="Braus G.H."/>
            <person name="Fischer R."/>
            <person name="Frisvad J.C."/>
            <person name="Goldman G.H."/>
            <person name="Houbraken J."/>
            <person name="Oakley B."/>
            <person name="Pocsi I."/>
            <person name="Scazzocchio C."/>
            <person name="Seiboth B."/>
            <person name="vanKuyk P.A."/>
            <person name="Wortman J."/>
            <person name="Dyer P.S."/>
            <person name="Grigoriev I.V."/>
        </authorList>
    </citation>
    <scope>NUCLEOTIDE SEQUENCE [LARGE SCALE GENOMIC DNA]</scope>
    <source>
        <strain evidence="3">CBS 583.65</strain>
    </source>
</reference>
<gene>
    <name evidence="2" type="ORF">ASPVEDRAFT_339759</name>
</gene>
<evidence type="ECO:0000256" key="1">
    <source>
        <dbReference type="SAM" id="Phobius"/>
    </source>
</evidence>
<dbReference type="Proteomes" id="UP000184073">
    <property type="component" value="Unassembled WGS sequence"/>
</dbReference>
<sequence length="112" mass="12507">MCRGVFPANVAVIYLSILNKTINLFLMYIIIHAQGLSDRIRTFRRFGDYISLGVYVLALEDSVALPQNVHLTAKKPRHTRGPFVICAPTAVRCLSYLAPPALFICPRSPHPV</sequence>
<organism evidence="2 3">
    <name type="scientific">Aspergillus versicolor CBS 583.65</name>
    <dbReference type="NCBI Taxonomy" id="1036611"/>
    <lineage>
        <taxon>Eukaryota</taxon>
        <taxon>Fungi</taxon>
        <taxon>Dikarya</taxon>
        <taxon>Ascomycota</taxon>
        <taxon>Pezizomycotina</taxon>
        <taxon>Eurotiomycetes</taxon>
        <taxon>Eurotiomycetidae</taxon>
        <taxon>Eurotiales</taxon>
        <taxon>Aspergillaceae</taxon>
        <taxon>Aspergillus</taxon>
        <taxon>Aspergillus subgen. Nidulantes</taxon>
    </lineage>
</organism>
<keyword evidence="1" id="KW-0812">Transmembrane</keyword>
<proteinExistence type="predicted"/>
<feature type="transmembrane region" description="Helical" evidence="1">
    <location>
        <begin position="12"/>
        <end position="31"/>
    </location>
</feature>
<dbReference type="VEuPathDB" id="FungiDB:ASPVEDRAFT_339759"/>
<protein>
    <submittedName>
        <fullName evidence="2">Uncharacterized protein</fullName>
    </submittedName>
</protein>
<keyword evidence="3" id="KW-1185">Reference proteome</keyword>
<evidence type="ECO:0000313" key="2">
    <source>
        <dbReference type="EMBL" id="OJJ06848.1"/>
    </source>
</evidence>
<accession>A0A1L9PZ93</accession>